<evidence type="ECO:0000256" key="3">
    <source>
        <dbReference type="ARBA" id="ARBA00015716"/>
    </source>
</evidence>
<evidence type="ECO:0000256" key="4">
    <source>
        <dbReference type="ARBA" id="ARBA00022517"/>
    </source>
</evidence>
<accession>A0A1T0CB36</accession>
<name>A0A1T0CB36_9GAMM</name>
<dbReference type="PANTHER" id="PTHR38099:SF1">
    <property type="entry name" value="LARGE RIBOSOMAL RNA SUBUNIT ACCUMULATION PROTEIN YCED"/>
    <property type="match status" value="1"/>
</dbReference>
<gene>
    <name evidence="6" type="ORF">B0682_08390</name>
</gene>
<dbReference type="InterPro" id="IPR039255">
    <property type="entry name" value="YceD_bac"/>
</dbReference>
<keyword evidence="7" id="KW-1185">Reference proteome</keyword>
<dbReference type="AlphaFoldDB" id="A0A1T0CB36"/>
<evidence type="ECO:0000313" key="7">
    <source>
        <dbReference type="Proteomes" id="UP000191094"/>
    </source>
</evidence>
<protein>
    <recommendedName>
        <fullName evidence="3">Large ribosomal RNA subunit accumulation protein YceD</fullName>
    </recommendedName>
    <alternativeName>
        <fullName evidence="5">23S rRNA accumulation protein YceD</fullName>
    </alternativeName>
</protein>
<dbReference type="Proteomes" id="UP000191094">
    <property type="component" value="Unassembled WGS sequence"/>
</dbReference>
<dbReference type="GO" id="GO:0005829">
    <property type="term" value="C:cytosol"/>
    <property type="evidence" value="ECO:0007669"/>
    <property type="project" value="TreeGrafter"/>
</dbReference>
<dbReference type="InterPro" id="IPR003772">
    <property type="entry name" value="YceD"/>
</dbReference>
<organism evidence="6 7">
    <name type="scientific">Lwoffella lincolnii</name>
    <dbReference type="NCBI Taxonomy" id="90241"/>
    <lineage>
        <taxon>Bacteria</taxon>
        <taxon>Pseudomonadati</taxon>
        <taxon>Pseudomonadota</taxon>
        <taxon>Gammaproteobacteria</taxon>
        <taxon>Moraxellales</taxon>
        <taxon>Moraxellaceae</taxon>
        <taxon>Lwoffella</taxon>
    </lineage>
</organism>
<dbReference type="Pfam" id="PF02620">
    <property type="entry name" value="YceD"/>
    <property type="match status" value="1"/>
</dbReference>
<evidence type="ECO:0000256" key="2">
    <source>
        <dbReference type="ARBA" id="ARBA00010740"/>
    </source>
</evidence>
<evidence type="ECO:0000313" key="6">
    <source>
        <dbReference type="EMBL" id="OOS19554.1"/>
    </source>
</evidence>
<sequence length="179" mass="20143">MINQASEKTLPKRLDLNKWQDTGFFWQGNLPLSSFSRLANLCDDGDATDVVCQLSCTLKKSGQILWLSFSANANLPMQCQRCLEPVDVILDKSHRLALLTDNTQLSAVPEQDHVLLADLPDYDEKEQMLPLAMLLEDELLLDLPLSPKHEDCKVRLQQVGELPKVKMDNPFAVLATLKN</sequence>
<comment type="function">
    <text evidence="1">Plays a role in synthesis, processing and/or stability of 23S rRNA.</text>
</comment>
<dbReference type="STRING" id="90241.B0682_08390"/>
<evidence type="ECO:0000256" key="5">
    <source>
        <dbReference type="ARBA" id="ARBA00031841"/>
    </source>
</evidence>
<proteinExistence type="inferred from homology"/>
<dbReference type="EMBL" id="MUYT01000015">
    <property type="protein sequence ID" value="OOS19554.1"/>
    <property type="molecule type" value="Genomic_DNA"/>
</dbReference>
<comment type="caution">
    <text evidence="6">The sequence shown here is derived from an EMBL/GenBank/DDBJ whole genome shotgun (WGS) entry which is preliminary data.</text>
</comment>
<dbReference type="PANTHER" id="PTHR38099">
    <property type="entry name" value="LARGE RIBOSOMAL RNA SUBUNIT ACCUMULATION PROTEIN YCED"/>
    <property type="match status" value="1"/>
</dbReference>
<evidence type="ECO:0000256" key="1">
    <source>
        <dbReference type="ARBA" id="ARBA00002868"/>
    </source>
</evidence>
<reference evidence="6 7" key="1">
    <citation type="submission" date="2017-02" db="EMBL/GenBank/DDBJ databases">
        <title>Draft genome sequence of Moraxella lincolnii CCUG 9405T type strain.</title>
        <authorList>
            <person name="Salva-Serra F."/>
            <person name="Engstrom-Jakobsson H."/>
            <person name="Thorell K."/>
            <person name="Jaen-Luchoro D."/>
            <person name="Gonzales-Siles L."/>
            <person name="Karlsson R."/>
            <person name="Yazdan S."/>
            <person name="Boulund F."/>
            <person name="Johnning A."/>
            <person name="Engstrand L."/>
            <person name="Kristiansson E."/>
            <person name="Moore E."/>
        </authorList>
    </citation>
    <scope>NUCLEOTIDE SEQUENCE [LARGE SCALE GENOMIC DNA]</scope>
    <source>
        <strain evidence="6 7">CCUG 9405</strain>
    </source>
</reference>
<keyword evidence="4" id="KW-0690">Ribosome biogenesis</keyword>
<comment type="similarity">
    <text evidence="2">Belongs to the DUF177 domain family.</text>
</comment>
<dbReference type="GO" id="GO:0042254">
    <property type="term" value="P:ribosome biogenesis"/>
    <property type="evidence" value="ECO:0007669"/>
    <property type="project" value="UniProtKB-KW"/>
</dbReference>